<dbReference type="Gene3D" id="1.20.150.30">
    <property type="entry name" value="Zincin-like metallopeptidase, N-terminal domain"/>
    <property type="match status" value="1"/>
</dbReference>
<proteinExistence type="predicted"/>
<dbReference type="PANTHER" id="PTHR39420">
    <property type="match status" value="1"/>
</dbReference>
<dbReference type="SUPFAM" id="SSF55486">
    <property type="entry name" value="Metalloproteases ('zincins'), catalytic domain"/>
    <property type="match status" value="1"/>
</dbReference>
<dbReference type="RefSeq" id="WP_146951307.1">
    <property type="nucleotide sequence ID" value="NZ_BAABBJ010000005.1"/>
</dbReference>
<comment type="caution">
    <text evidence="1">The sequence shown here is derived from an EMBL/GenBank/DDBJ whole genome shotgun (WGS) entry which is preliminary data.</text>
</comment>
<accession>A0A512P8L2</accession>
<dbReference type="OrthoDB" id="8478472at2"/>
<dbReference type="NCBIfam" id="TIGR03624">
    <property type="entry name" value="putative hydrolase"/>
    <property type="match status" value="1"/>
</dbReference>
<evidence type="ECO:0000313" key="1">
    <source>
        <dbReference type="EMBL" id="GEP67543.1"/>
    </source>
</evidence>
<gene>
    <name evidence="1" type="ORF">CSO01_02580</name>
</gene>
<dbReference type="AlphaFoldDB" id="A0A512P8L2"/>
<protein>
    <submittedName>
        <fullName evidence="1">Hydrolase</fullName>
    </submittedName>
</protein>
<dbReference type="PANTHER" id="PTHR39420:SF2">
    <property type="entry name" value="HYDROLASE"/>
    <property type="match status" value="1"/>
</dbReference>
<keyword evidence="2" id="KW-1185">Reference proteome</keyword>
<keyword evidence="1" id="KW-0378">Hydrolase</keyword>
<dbReference type="InterPro" id="IPR018766">
    <property type="entry name" value="Zinicin_2"/>
</dbReference>
<sequence length="466" mass="48941">MSPDSPAVPGPGGSEESAWEQMLRSMLGPAADEAIAEMRARGLDPAALAAQSGLPDDPQALRAVFAQMQNLLAAGGDEPVNWQVAHDLARQQASVGGDPSLTPAQTQAALDALSVAELWLDAATDLPPSTGTARAWSRAEWVEATLPTWRTLSEPVASSLSIALAETLGGALPEGLDTGALPGAAAIDPTAMLRRLGSAVFGMQVGHAAGTLARETFGTTDIGLPLLDRPAPALVPTNVDAFAEGLDAPVEEVRLFLALREAAATRLFTHVPWLRAHLLGAVDAYARGITVDVDQLEEAVRSIDPSDADALREALSGGVFAPHTTPAQQAALERLETSLALVEGWVDEVASTAALPHLPHTVALREMIRRRRAAGGPAEQTFATLVGLELRPRRLREASALWAQIGRDGGTDARDAVWDHPDLLPTTEDLDDPTGYTARRAAAVDESADLDRALAEILGEEPGTQE</sequence>
<dbReference type="Pfam" id="PF10103">
    <property type="entry name" value="Zincin_2"/>
    <property type="match status" value="1"/>
</dbReference>
<dbReference type="InterPro" id="IPR042271">
    <property type="entry name" value="Zinicin_2_N"/>
</dbReference>
<dbReference type="EMBL" id="BKAL01000001">
    <property type="protein sequence ID" value="GEP67543.1"/>
    <property type="molecule type" value="Genomic_DNA"/>
</dbReference>
<dbReference type="GO" id="GO:0016787">
    <property type="term" value="F:hydrolase activity"/>
    <property type="evidence" value="ECO:0007669"/>
    <property type="project" value="UniProtKB-KW"/>
</dbReference>
<organism evidence="1 2">
    <name type="scientific">Cellulomonas soli</name>
    <dbReference type="NCBI Taxonomy" id="931535"/>
    <lineage>
        <taxon>Bacteria</taxon>
        <taxon>Bacillati</taxon>
        <taxon>Actinomycetota</taxon>
        <taxon>Actinomycetes</taxon>
        <taxon>Micrococcales</taxon>
        <taxon>Cellulomonadaceae</taxon>
        <taxon>Cellulomonas</taxon>
    </lineage>
</organism>
<evidence type="ECO:0000313" key="2">
    <source>
        <dbReference type="Proteomes" id="UP000321798"/>
    </source>
</evidence>
<reference evidence="1 2" key="1">
    <citation type="submission" date="2019-07" db="EMBL/GenBank/DDBJ databases">
        <title>Whole genome shotgun sequence of Cellulomonas soli NBRC 109434.</title>
        <authorList>
            <person name="Hosoyama A."/>
            <person name="Uohara A."/>
            <person name="Ohji S."/>
            <person name="Ichikawa N."/>
        </authorList>
    </citation>
    <scope>NUCLEOTIDE SEQUENCE [LARGE SCALE GENOMIC DNA]</scope>
    <source>
        <strain evidence="1 2">NBRC 109434</strain>
    </source>
</reference>
<name>A0A512P8L2_9CELL</name>
<dbReference type="Proteomes" id="UP000321798">
    <property type="component" value="Unassembled WGS sequence"/>
</dbReference>